<feature type="signal peptide" evidence="2">
    <location>
        <begin position="1"/>
        <end position="23"/>
    </location>
</feature>
<dbReference type="PATRIC" id="fig|70996.4.peg.2287"/>
<feature type="chain" id="PRO_5006133122" description="Gram-positive cocci surface proteins LPxTG domain-containing protein" evidence="2">
    <location>
        <begin position="24"/>
        <end position="229"/>
    </location>
</feature>
<evidence type="ECO:0000256" key="1">
    <source>
        <dbReference type="SAM" id="Phobius"/>
    </source>
</evidence>
<evidence type="ECO:0000313" key="3">
    <source>
        <dbReference type="EMBL" id="KPL81388.1"/>
    </source>
</evidence>
<keyword evidence="2" id="KW-0732">Signal</keyword>
<accession>A0A0P6XM15</accession>
<keyword evidence="1" id="KW-0812">Transmembrane</keyword>
<dbReference type="EMBL" id="LGKP01000035">
    <property type="protein sequence ID" value="KPL81388.1"/>
    <property type="molecule type" value="Genomic_DNA"/>
</dbReference>
<dbReference type="STRING" id="70996.SE18_22335"/>
<comment type="caution">
    <text evidence="3">The sequence shown here is derived from an EMBL/GenBank/DDBJ whole genome shotgun (WGS) entry which is preliminary data.</text>
</comment>
<evidence type="ECO:0000256" key="2">
    <source>
        <dbReference type="SAM" id="SignalP"/>
    </source>
</evidence>
<dbReference type="OrthoDB" id="9821400at2"/>
<dbReference type="RefSeq" id="WP_054536676.1">
    <property type="nucleotide sequence ID" value="NZ_LGKP01000035.1"/>
</dbReference>
<name>A0A0P6XM15_9CHLR</name>
<reference evidence="3 4" key="1">
    <citation type="submission" date="2015-07" db="EMBL/GenBank/DDBJ databases">
        <title>Whole genome sequence of Herpetosiphon geysericola DSM 7119.</title>
        <authorList>
            <person name="Hemp J."/>
            <person name="Ward L.M."/>
            <person name="Pace L.A."/>
            <person name="Fischer W.W."/>
        </authorList>
    </citation>
    <scope>NUCLEOTIDE SEQUENCE [LARGE SCALE GENOMIC DNA]</scope>
    <source>
        <strain evidence="3 4">DSM 7119</strain>
    </source>
</reference>
<keyword evidence="4" id="KW-1185">Reference proteome</keyword>
<dbReference type="Proteomes" id="UP000050277">
    <property type="component" value="Unassembled WGS sequence"/>
</dbReference>
<proteinExistence type="predicted"/>
<protein>
    <recommendedName>
        <fullName evidence="5">Gram-positive cocci surface proteins LPxTG domain-containing protein</fullName>
    </recommendedName>
</protein>
<keyword evidence="1" id="KW-1133">Transmembrane helix</keyword>
<keyword evidence="1" id="KW-0472">Membrane</keyword>
<sequence length="229" mass="24461">MRWMLGCLLGLVVVLWSATPAAACSLAVPTLDGLAQQADLIVVATVTQSEGNHALFTVDTLIKGNVASEPFSVLDHTIDYDAMCKPILGLGNRFAEGSTWVLFLGPNQFDGPAVWQPISFGNYSSLDVDEDEVRYFEQNQEIRQPLADLVSTLTNYSLAGAPTATVLPVDQTAEPKVQPNISMPTATPEPVLPATETTAEQASVLPWVLVGIGVLAGVGALVGWRRSQR</sequence>
<gene>
    <name evidence="3" type="ORF">SE18_22335</name>
</gene>
<dbReference type="AlphaFoldDB" id="A0A0P6XM15"/>
<evidence type="ECO:0008006" key="5">
    <source>
        <dbReference type="Google" id="ProtNLM"/>
    </source>
</evidence>
<feature type="transmembrane region" description="Helical" evidence="1">
    <location>
        <begin position="204"/>
        <end position="224"/>
    </location>
</feature>
<evidence type="ECO:0000313" key="4">
    <source>
        <dbReference type="Proteomes" id="UP000050277"/>
    </source>
</evidence>
<organism evidence="3 4">
    <name type="scientific">Herpetosiphon geysericola</name>
    <dbReference type="NCBI Taxonomy" id="70996"/>
    <lineage>
        <taxon>Bacteria</taxon>
        <taxon>Bacillati</taxon>
        <taxon>Chloroflexota</taxon>
        <taxon>Chloroflexia</taxon>
        <taxon>Herpetosiphonales</taxon>
        <taxon>Herpetosiphonaceae</taxon>
        <taxon>Herpetosiphon</taxon>
    </lineage>
</organism>